<dbReference type="EMBL" id="NQKI01000031">
    <property type="protein sequence ID" value="OZY58225.1"/>
    <property type="molecule type" value="Genomic_DNA"/>
</dbReference>
<evidence type="ECO:0000313" key="7">
    <source>
        <dbReference type="Proteomes" id="UP000215788"/>
    </source>
</evidence>
<dbReference type="Gene3D" id="1.10.10.60">
    <property type="entry name" value="Homeodomain-like"/>
    <property type="match status" value="1"/>
</dbReference>
<dbReference type="InterPro" id="IPR001647">
    <property type="entry name" value="HTH_TetR"/>
</dbReference>
<protein>
    <submittedName>
        <fullName evidence="6">TetR family transcriptional regulator</fullName>
    </submittedName>
</protein>
<evidence type="ECO:0000256" key="3">
    <source>
        <dbReference type="ARBA" id="ARBA00023163"/>
    </source>
</evidence>
<dbReference type="InterPro" id="IPR036271">
    <property type="entry name" value="Tet_transcr_reg_TetR-rel_C_sf"/>
</dbReference>
<comment type="caution">
    <text evidence="6">The sequence shown here is derived from an EMBL/GenBank/DDBJ whole genome shotgun (WGS) entry which is preliminary data.</text>
</comment>
<evidence type="ECO:0000256" key="1">
    <source>
        <dbReference type="ARBA" id="ARBA00023015"/>
    </source>
</evidence>
<proteinExistence type="predicted"/>
<keyword evidence="2 4" id="KW-0238">DNA-binding</keyword>
<dbReference type="AlphaFoldDB" id="A0A266N8V9"/>
<evidence type="ECO:0000256" key="2">
    <source>
        <dbReference type="ARBA" id="ARBA00023125"/>
    </source>
</evidence>
<dbReference type="PANTHER" id="PTHR47506">
    <property type="entry name" value="TRANSCRIPTIONAL REGULATORY PROTEIN"/>
    <property type="match status" value="1"/>
</dbReference>
<keyword evidence="3" id="KW-0804">Transcription</keyword>
<sequence length="187" mass="20404">MRYSQHHKAQTHQRIIEEASIRFRRDGIGATGLQPLMKALGLTHGGFYAHFASKDELVEKALQHAANQVEEHCAELFDSPDALPTFIDTYLSEWHLASPHEGCPLPTMSVEMAQNGNPSPVTDSVINARLTQIQAELEGPDTQDRSIVLFAALVGALVLSRGAENQALKKRILDVTRAALKGSAITA</sequence>
<name>A0A266N8V9_9PSED</name>
<evidence type="ECO:0000313" key="6">
    <source>
        <dbReference type="EMBL" id="OZY58225.1"/>
    </source>
</evidence>
<dbReference type="InterPro" id="IPR009057">
    <property type="entry name" value="Homeodomain-like_sf"/>
</dbReference>
<feature type="domain" description="HTH tetR-type" evidence="5">
    <location>
        <begin position="9"/>
        <end position="69"/>
    </location>
</feature>
<dbReference type="SUPFAM" id="SSF48498">
    <property type="entry name" value="Tetracyclin repressor-like, C-terminal domain"/>
    <property type="match status" value="1"/>
</dbReference>
<dbReference type="Proteomes" id="UP000215788">
    <property type="component" value="Unassembled WGS sequence"/>
</dbReference>
<gene>
    <name evidence="6" type="ORF">CJF39_17480</name>
</gene>
<dbReference type="PANTHER" id="PTHR47506:SF7">
    <property type="entry name" value="TRANSCRIPTIONAL REGULATORY PROTEIN"/>
    <property type="match status" value="1"/>
</dbReference>
<evidence type="ECO:0000256" key="4">
    <source>
        <dbReference type="PROSITE-ProRule" id="PRU00335"/>
    </source>
</evidence>
<dbReference type="PROSITE" id="PS50977">
    <property type="entry name" value="HTH_TETR_2"/>
    <property type="match status" value="1"/>
</dbReference>
<dbReference type="RefSeq" id="WP_094994565.1">
    <property type="nucleotide sequence ID" value="NZ_NQKI01000031.1"/>
</dbReference>
<feature type="DNA-binding region" description="H-T-H motif" evidence="4">
    <location>
        <begin position="32"/>
        <end position="51"/>
    </location>
</feature>
<dbReference type="Gene3D" id="1.10.357.10">
    <property type="entry name" value="Tetracycline Repressor, domain 2"/>
    <property type="match status" value="1"/>
</dbReference>
<keyword evidence="1" id="KW-0805">Transcription regulation</keyword>
<dbReference type="SUPFAM" id="SSF46689">
    <property type="entry name" value="Homeodomain-like"/>
    <property type="match status" value="1"/>
</dbReference>
<dbReference type="GO" id="GO:0003677">
    <property type="term" value="F:DNA binding"/>
    <property type="evidence" value="ECO:0007669"/>
    <property type="project" value="UniProtKB-UniRule"/>
</dbReference>
<dbReference type="Pfam" id="PF00440">
    <property type="entry name" value="TetR_N"/>
    <property type="match status" value="1"/>
</dbReference>
<accession>A0A266N8V9</accession>
<organism evidence="6 7">
    <name type="scientific">Pseudomonas lundensis</name>
    <dbReference type="NCBI Taxonomy" id="86185"/>
    <lineage>
        <taxon>Bacteria</taxon>
        <taxon>Pseudomonadati</taxon>
        <taxon>Pseudomonadota</taxon>
        <taxon>Gammaproteobacteria</taxon>
        <taxon>Pseudomonadales</taxon>
        <taxon>Pseudomonadaceae</taxon>
        <taxon>Pseudomonas</taxon>
    </lineage>
</organism>
<dbReference type="OrthoDB" id="9798857at2"/>
<evidence type="ECO:0000259" key="5">
    <source>
        <dbReference type="PROSITE" id="PS50977"/>
    </source>
</evidence>
<reference evidence="6 7" key="1">
    <citation type="submission" date="2017-08" db="EMBL/GenBank/DDBJ databases">
        <title>Genomic and metabolic characterisation of spoilage-associated Pseudomonas species.</title>
        <authorList>
            <person name="Stanborough T."/>
            <person name="Fegan N."/>
            <person name="Powell S.M."/>
            <person name="Singh T."/>
            <person name="Tamplin M.L."/>
            <person name="Chandry P.S."/>
        </authorList>
    </citation>
    <scope>NUCLEOTIDE SEQUENCE [LARGE SCALE GENOMIC DNA]</scope>
    <source>
        <strain evidence="6 7">L1802</strain>
    </source>
</reference>